<dbReference type="GO" id="GO:0045493">
    <property type="term" value="P:xylan catabolic process"/>
    <property type="evidence" value="ECO:0007669"/>
    <property type="project" value="InterPro"/>
</dbReference>
<dbReference type="PRINTS" id="PR00133">
    <property type="entry name" value="GLHYDRLASE3"/>
</dbReference>
<evidence type="ECO:0000256" key="2">
    <source>
        <dbReference type="ARBA" id="ARBA00022729"/>
    </source>
</evidence>
<dbReference type="PANTHER" id="PTHR42721">
    <property type="entry name" value="SUGAR HYDROLASE-RELATED"/>
    <property type="match status" value="1"/>
</dbReference>
<dbReference type="Proteomes" id="UP000059574">
    <property type="component" value="Chromosome"/>
</dbReference>
<dbReference type="InterPro" id="IPR017853">
    <property type="entry name" value="GH"/>
</dbReference>
<gene>
    <name evidence="5" type="ORF">AS189_18505</name>
</gene>
<dbReference type="Pfam" id="PF00933">
    <property type="entry name" value="Glyco_hydro_3"/>
    <property type="match status" value="1"/>
</dbReference>
<dbReference type="PANTHER" id="PTHR42721:SF3">
    <property type="entry name" value="BETA-D-XYLOSIDASE 5-RELATED"/>
    <property type="match status" value="1"/>
</dbReference>
<dbReference type="FunFam" id="3.20.20.300:FF:000011">
    <property type="entry name" value="Glycosyl hydrolase"/>
    <property type="match status" value="1"/>
</dbReference>
<dbReference type="SUPFAM" id="SSF52279">
    <property type="entry name" value="Beta-D-glucan exohydrolase, C-terminal domain"/>
    <property type="match status" value="1"/>
</dbReference>
<dbReference type="AlphaFoldDB" id="A0A0S2M3Q4"/>
<reference evidence="5 6" key="2">
    <citation type="journal article" date="2016" name="J. Biotechnol.">
        <title>Complete genome sequence of Arthrobacter alpinus ERGS4:06, a yellow pigmented bacterium tolerant to cold and radiations isolated from Sikkim Himalaya.</title>
        <authorList>
            <person name="Kumar R."/>
            <person name="Singh D."/>
            <person name="Swarnkar M.K."/>
            <person name="Singh A.K."/>
            <person name="Kumar S."/>
        </authorList>
    </citation>
    <scope>NUCLEOTIDE SEQUENCE [LARGE SCALE GENOMIC DNA]</scope>
    <source>
        <strain evidence="5 6">ERGS4:06</strain>
    </source>
</reference>
<evidence type="ECO:0000256" key="1">
    <source>
        <dbReference type="ARBA" id="ARBA00005336"/>
    </source>
</evidence>
<evidence type="ECO:0000313" key="6">
    <source>
        <dbReference type="Proteomes" id="UP000059574"/>
    </source>
</evidence>
<protein>
    <submittedName>
        <fullName evidence="5">Glycosyl hydrolase</fullName>
    </submittedName>
</protein>
<dbReference type="Pfam" id="PF01915">
    <property type="entry name" value="Glyco_hydro_3_C"/>
    <property type="match status" value="1"/>
</dbReference>
<evidence type="ECO:0000259" key="4">
    <source>
        <dbReference type="SMART" id="SM01217"/>
    </source>
</evidence>
<sequence length="787" mass="83026">MTIDSSVVQSNFLKARPWHDTSLSATDRADVLIAEMTLEEKTSQLVGLWVGADDGGGDVAPYQSDMSQDTPVFAEVIVDGLGQLTRPFGTVPVDPSAGAQSLARAQRQIMAANRFGIPAQVHEECLAGFSAWGATAYPVPLSWGASFNPELVGRIAGQIGRSLRSVGVHQGLAPVLDVVRDYRWGRVEETIGEDPYLVGTVGAAYVQGLESAGIVATLKHFAGYSGSRAARNHAPVAAGPREMADVYYPPFEMALRHGGARSVMNSYAEVDGVPAAADPQLLTELLRGTWGFDGVVVADYFAIAFLRTLQRVAGTESEAAARALAAGIDVELPSVAAYGKPLNDAVRSGAVSEELVNRALRRVLVQKIDLGLLDADYQPEVPDQVELDTTDSQALALELAREAVVLVANDGVLPLRPEARLAVVGPLADDAYGMLGCYSFPAHVGVKHPERGLGLEIGTVLEGLRGQHRGEIAFAKGCDVKAAGRSGFAAATDAAAGADVALVVLGDQAGLFGRGTSGEGCDAADLRLPGEQQALLEAILATGTPVVLLLLSGRPYALGSVAQKCAAVVQTFFPGQRGGQAIAEVLTGAINPSGHLPVSIPNSPHVQPGTYLAPPLGMRNGVSNLDPTALFPFGHGLSYGELSWGHVTTGNQQWQIGESTALTMELSNNSARRVADVVQVYLHDPVAQVTRPDIRLIAYQRVDLEPGESATVNFTLHSDLTSFAGLKLHQLVEPGELELRISRSSTDVHAVVRRTLVGREQIVGADRKLMATSHVHVRSASLAGEQR</sequence>
<dbReference type="SUPFAM" id="SSF51445">
    <property type="entry name" value="(Trans)glycosidases"/>
    <property type="match status" value="1"/>
</dbReference>
<dbReference type="Gene3D" id="3.40.50.1700">
    <property type="entry name" value="Glycoside hydrolase family 3 C-terminal domain"/>
    <property type="match status" value="1"/>
</dbReference>
<dbReference type="InterPro" id="IPR013783">
    <property type="entry name" value="Ig-like_fold"/>
</dbReference>
<dbReference type="Gene3D" id="2.60.40.10">
    <property type="entry name" value="Immunoglobulins"/>
    <property type="match status" value="1"/>
</dbReference>
<dbReference type="EMBL" id="CP013200">
    <property type="protein sequence ID" value="ALO68123.1"/>
    <property type="molecule type" value="Genomic_DNA"/>
</dbReference>
<dbReference type="Pfam" id="PF14310">
    <property type="entry name" value="Fn3-like"/>
    <property type="match status" value="1"/>
</dbReference>
<dbReference type="SMART" id="SM01217">
    <property type="entry name" value="Fn3_like"/>
    <property type="match status" value="1"/>
</dbReference>
<dbReference type="GO" id="GO:0031222">
    <property type="term" value="P:arabinan catabolic process"/>
    <property type="evidence" value="ECO:0007669"/>
    <property type="project" value="TreeGrafter"/>
</dbReference>
<dbReference type="GO" id="GO:0009044">
    <property type="term" value="F:xylan 1,4-beta-xylosidase activity"/>
    <property type="evidence" value="ECO:0007669"/>
    <property type="project" value="InterPro"/>
</dbReference>
<accession>A0A0S2M3Q4</accession>
<organism evidence="5 6">
    <name type="scientific">Arthrobacter alpinus</name>
    <dbReference type="NCBI Taxonomy" id="656366"/>
    <lineage>
        <taxon>Bacteria</taxon>
        <taxon>Bacillati</taxon>
        <taxon>Actinomycetota</taxon>
        <taxon>Actinomycetes</taxon>
        <taxon>Micrococcales</taxon>
        <taxon>Micrococcaceae</taxon>
        <taxon>Arthrobacter</taxon>
    </lineage>
</organism>
<proteinExistence type="inferred from homology"/>
<name>A0A0S2M3Q4_9MICC</name>
<dbReference type="InterPro" id="IPR036881">
    <property type="entry name" value="Glyco_hydro_3_C_sf"/>
</dbReference>
<comment type="similarity">
    <text evidence="1">Belongs to the glycosyl hydrolase 3 family.</text>
</comment>
<keyword evidence="2" id="KW-0732">Signal</keyword>
<dbReference type="InterPro" id="IPR044993">
    <property type="entry name" value="BXL"/>
</dbReference>
<evidence type="ECO:0000313" key="5">
    <source>
        <dbReference type="EMBL" id="ALO68123.1"/>
    </source>
</evidence>
<reference evidence="6" key="1">
    <citation type="submission" date="2015-11" db="EMBL/GenBank/DDBJ databases">
        <authorList>
            <person name="Kumar R."/>
            <person name="Singh D."/>
            <person name="Swarnkar M.K."/>
            <person name="Singh A.K."/>
            <person name="Kumar S."/>
        </authorList>
    </citation>
    <scope>NUCLEOTIDE SEQUENCE [LARGE SCALE GENOMIC DNA]</scope>
    <source>
        <strain evidence="6">ERGS4:06</strain>
    </source>
</reference>
<feature type="domain" description="Fibronectin type III-like" evidence="4">
    <location>
        <begin position="676"/>
        <end position="745"/>
    </location>
</feature>
<dbReference type="InterPro" id="IPR026891">
    <property type="entry name" value="Fn3-like"/>
</dbReference>
<keyword evidence="3 5" id="KW-0378">Hydrolase</keyword>
<evidence type="ECO:0000256" key="3">
    <source>
        <dbReference type="ARBA" id="ARBA00022801"/>
    </source>
</evidence>
<dbReference type="InterPro" id="IPR036962">
    <property type="entry name" value="Glyco_hydro_3_N_sf"/>
</dbReference>
<dbReference type="InterPro" id="IPR001764">
    <property type="entry name" value="Glyco_hydro_3_N"/>
</dbReference>
<dbReference type="RefSeq" id="WP_062292334.1">
    <property type="nucleotide sequence ID" value="NZ_CP013200.1"/>
</dbReference>
<dbReference type="GO" id="GO:0046556">
    <property type="term" value="F:alpha-L-arabinofuranosidase activity"/>
    <property type="evidence" value="ECO:0007669"/>
    <property type="project" value="TreeGrafter"/>
</dbReference>
<dbReference type="Gene3D" id="3.20.20.300">
    <property type="entry name" value="Glycoside hydrolase, family 3, N-terminal domain"/>
    <property type="match status" value="1"/>
</dbReference>
<dbReference type="OrthoDB" id="3187421at2"/>
<dbReference type="InterPro" id="IPR002772">
    <property type="entry name" value="Glyco_hydro_3_C"/>
</dbReference>